<dbReference type="Pfam" id="PF00278">
    <property type="entry name" value="Orn_DAP_Arg_deC"/>
    <property type="match status" value="1"/>
</dbReference>
<evidence type="ECO:0000313" key="10">
    <source>
        <dbReference type="EMBL" id="MFC6197525.1"/>
    </source>
</evidence>
<evidence type="ECO:0000256" key="2">
    <source>
        <dbReference type="ARBA" id="ARBA00022793"/>
    </source>
</evidence>
<dbReference type="GO" id="GO:0008836">
    <property type="term" value="F:diaminopimelate decarboxylase activity"/>
    <property type="evidence" value="ECO:0007669"/>
    <property type="project" value="UniProtKB-EC"/>
</dbReference>
<dbReference type="NCBIfam" id="TIGR01048">
    <property type="entry name" value="lysA"/>
    <property type="match status" value="1"/>
</dbReference>
<dbReference type="PRINTS" id="PR01179">
    <property type="entry name" value="ODADCRBXLASE"/>
</dbReference>
<feature type="binding site" evidence="5">
    <location>
        <position position="373"/>
    </location>
    <ligand>
        <name>pyridoxal 5'-phosphate</name>
        <dbReference type="ChEBI" id="CHEBI:597326"/>
    </ligand>
</feature>
<comment type="subunit">
    <text evidence="5">Homodimer.</text>
</comment>
<keyword evidence="11" id="KW-1185">Reference proteome</keyword>
<dbReference type="InterPro" id="IPR022643">
    <property type="entry name" value="De-COase2_C"/>
</dbReference>
<accession>A0ABW1S773</accession>
<evidence type="ECO:0000256" key="1">
    <source>
        <dbReference type="ARBA" id="ARBA00001933"/>
    </source>
</evidence>
<keyword evidence="2 5" id="KW-0210">Decarboxylase</keyword>
<evidence type="ECO:0000256" key="7">
    <source>
        <dbReference type="RuleBase" id="RU003738"/>
    </source>
</evidence>
<gene>
    <name evidence="5 10" type="primary">lysA</name>
    <name evidence="10" type="ORF">ACFQDM_05520</name>
</gene>
<feature type="domain" description="Orn/DAP/Arg decarboxylase 2 N-terminal" evidence="9">
    <location>
        <begin position="36"/>
        <end position="280"/>
    </location>
</feature>
<sequence>MHHFEYRGDVLYCEDVAIPDLAETYGTPLYVYSTATLKRHYRVLSEAFETQSCLIAYSVKANSNLAVLATLASMGAGADVVSGGELYRALKAGIPAEKIVFSGVGKSVSELNAALDAGIHQFNVESIPELHRLSRLAEARGVKAPIALRVNPHVAAGGHANISTGAAEHKFGIAWHEAKDIYKEAMDMPGIQVAGVDVHIGSQITDIAPMRTAFEKVVGLVRELRDMNIPIERIDLGGGLGIPYRDGDVPASPSDYAAMVRDVLGDLDVQVILEPGRMIAGNAGIFISRVEYIKERDGRRFAILDAGMNDLMRPALYQAVHEMKPVVKSASDWTQTYDLVGPICESTDRFAKDYETTELHEGDLVAFMSAGAYGAVMSNQYNTRPICAEVLVDGEQHDLVRRAPTFEEIVSSEQIPKWITS</sequence>
<feature type="binding site" evidence="5">
    <location>
        <position position="313"/>
    </location>
    <ligand>
        <name>substrate</name>
    </ligand>
</feature>
<proteinExistence type="inferred from homology"/>
<dbReference type="InterPro" id="IPR029066">
    <property type="entry name" value="PLP-binding_barrel"/>
</dbReference>
<dbReference type="RefSeq" id="WP_377376555.1">
    <property type="nucleotide sequence ID" value="NZ_JBHSSW010000005.1"/>
</dbReference>
<dbReference type="InterPro" id="IPR022644">
    <property type="entry name" value="De-COase2_N"/>
</dbReference>
<feature type="binding site" evidence="5">
    <location>
        <position position="345"/>
    </location>
    <ligand>
        <name>substrate</name>
    </ligand>
</feature>
<dbReference type="SUPFAM" id="SSF50621">
    <property type="entry name" value="Alanine racemase C-terminal domain-like"/>
    <property type="match status" value="1"/>
</dbReference>
<dbReference type="EC" id="4.1.1.20" evidence="5 6"/>
<dbReference type="InterPro" id="IPR009006">
    <property type="entry name" value="Ala_racemase/Decarboxylase_C"/>
</dbReference>
<keyword evidence="5 7" id="KW-0457">Lysine biosynthesis</keyword>
<protein>
    <recommendedName>
        <fullName evidence="5 6">Diaminopimelate decarboxylase</fullName>
        <shortName evidence="5">DAP decarboxylase</shortName>
        <shortName evidence="5">DAPDC</shortName>
        <ecNumber evidence="5 6">4.1.1.20</ecNumber>
    </recommendedName>
</protein>
<feature type="binding site" evidence="5">
    <location>
        <begin position="274"/>
        <end position="277"/>
    </location>
    <ligand>
        <name>pyridoxal 5'-phosphate</name>
        <dbReference type="ChEBI" id="CHEBI:597326"/>
    </ligand>
</feature>
<comment type="caution">
    <text evidence="10">The sequence shown here is derived from an EMBL/GenBank/DDBJ whole genome shotgun (WGS) entry which is preliminary data.</text>
</comment>
<dbReference type="Proteomes" id="UP001596303">
    <property type="component" value="Unassembled WGS sequence"/>
</dbReference>
<feature type="modified residue" description="N6-(pyridoxal phosphate)lysine" evidence="5">
    <location>
        <position position="60"/>
    </location>
</feature>
<keyword evidence="5" id="KW-0028">Amino-acid biosynthesis</keyword>
<feature type="binding site" evidence="5">
    <location>
        <position position="277"/>
    </location>
    <ligand>
        <name>substrate</name>
    </ligand>
</feature>
<feature type="binding site" evidence="5">
    <location>
        <position position="317"/>
    </location>
    <ligand>
        <name>substrate</name>
    </ligand>
</feature>
<dbReference type="EMBL" id="JBHSSW010000005">
    <property type="protein sequence ID" value="MFC6197525.1"/>
    <property type="molecule type" value="Genomic_DNA"/>
</dbReference>
<evidence type="ECO:0000259" key="8">
    <source>
        <dbReference type="Pfam" id="PF00278"/>
    </source>
</evidence>
<feature type="binding site" evidence="5">
    <location>
        <position position="239"/>
    </location>
    <ligand>
        <name>pyridoxal 5'-phosphate</name>
        <dbReference type="ChEBI" id="CHEBI:597326"/>
    </ligand>
</feature>
<evidence type="ECO:0000313" key="11">
    <source>
        <dbReference type="Proteomes" id="UP001596303"/>
    </source>
</evidence>
<name>A0ABW1S773_9PROT</name>
<dbReference type="Gene3D" id="2.40.37.10">
    <property type="entry name" value="Lyase, Ornithine Decarboxylase, Chain A, domain 1"/>
    <property type="match status" value="1"/>
</dbReference>
<organism evidence="10 11">
    <name type="scientific">Ponticaulis profundi</name>
    <dbReference type="NCBI Taxonomy" id="2665222"/>
    <lineage>
        <taxon>Bacteria</taxon>
        <taxon>Pseudomonadati</taxon>
        <taxon>Pseudomonadota</taxon>
        <taxon>Alphaproteobacteria</taxon>
        <taxon>Hyphomonadales</taxon>
        <taxon>Hyphomonadaceae</taxon>
        <taxon>Ponticaulis</taxon>
    </lineage>
</organism>
<dbReference type="PANTHER" id="PTHR43727:SF2">
    <property type="entry name" value="GROUP IV DECARBOXYLASE"/>
    <property type="match status" value="1"/>
</dbReference>
<dbReference type="PANTHER" id="PTHR43727">
    <property type="entry name" value="DIAMINOPIMELATE DECARBOXYLASE"/>
    <property type="match status" value="1"/>
</dbReference>
<dbReference type="HAMAP" id="MF_02120">
    <property type="entry name" value="LysA"/>
    <property type="match status" value="1"/>
</dbReference>
<dbReference type="InterPro" id="IPR002986">
    <property type="entry name" value="DAP_deCOOHase_LysA"/>
</dbReference>
<evidence type="ECO:0000256" key="6">
    <source>
        <dbReference type="NCBIfam" id="TIGR01048"/>
    </source>
</evidence>
<evidence type="ECO:0000256" key="3">
    <source>
        <dbReference type="ARBA" id="ARBA00022898"/>
    </source>
</evidence>
<comment type="catalytic activity">
    <reaction evidence="5 7">
        <text>meso-2,6-diaminopimelate + H(+) = L-lysine + CO2</text>
        <dbReference type="Rhea" id="RHEA:15101"/>
        <dbReference type="ChEBI" id="CHEBI:15378"/>
        <dbReference type="ChEBI" id="CHEBI:16526"/>
        <dbReference type="ChEBI" id="CHEBI:32551"/>
        <dbReference type="ChEBI" id="CHEBI:57791"/>
        <dbReference type="EC" id="4.1.1.20"/>
    </reaction>
</comment>
<reference evidence="11" key="1">
    <citation type="journal article" date="2019" name="Int. J. Syst. Evol. Microbiol.">
        <title>The Global Catalogue of Microorganisms (GCM) 10K type strain sequencing project: providing services to taxonomists for standard genome sequencing and annotation.</title>
        <authorList>
            <consortium name="The Broad Institute Genomics Platform"/>
            <consortium name="The Broad Institute Genome Sequencing Center for Infectious Disease"/>
            <person name="Wu L."/>
            <person name="Ma J."/>
        </authorList>
    </citation>
    <scope>NUCLEOTIDE SEQUENCE [LARGE SCALE GENOMIC DNA]</scope>
    <source>
        <strain evidence="11">CGMCC-1.15741</strain>
    </source>
</reference>
<dbReference type="CDD" id="cd06828">
    <property type="entry name" value="PLPDE_III_DapDC"/>
    <property type="match status" value="1"/>
</dbReference>
<evidence type="ECO:0000259" key="9">
    <source>
        <dbReference type="Pfam" id="PF02784"/>
    </source>
</evidence>
<dbReference type="Pfam" id="PF02784">
    <property type="entry name" value="Orn_Arg_deC_N"/>
    <property type="match status" value="1"/>
</dbReference>
<dbReference type="SUPFAM" id="SSF51419">
    <property type="entry name" value="PLP-binding barrel"/>
    <property type="match status" value="1"/>
</dbReference>
<comment type="function">
    <text evidence="5">Specifically catalyzes the decarboxylation of meso-diaminopimelate (meso-DAP) to L-lysine.</text>
</comment>
<feature type="binding site" evidence="5">
    <location>
        <position position="373"/>
    </location>
    <ligand>
        <name>substrate</name>
    </ligand>
</feature>
<comment type="pathway">
    <text evidence="5 7">Amino-acid biosynthesis; L-lysine biosynthesis via DAP pathway; L-lysine from DL-2,6-diaminopimelate: step 1/1.</text>
</comment>
<evidence type="ECO:0000256" key="5">
    <source>
        <dbReference type="HAMAP-Rule" id="MF_02120"/>
    </source>
</evidence>
<feature type="domain" description="Orn/DAP/Arg decarboxylase 2 C-terminal" evidence="8">
    <location>
        <begin position="30"/>
        <end position="371"/>
    </location>
</feature>
<dbReference type="PRINTS" id="PR01181">
    <property type="entry name" value="DAPDCRBXLASE"/>
</dbReference>
<dbReference type="InterPro" id="IPR000183">
    <property type="entry name" value="Orn/DAP/Arg_de-COase"/>
</dbReference>
<keyword evidence="4 5" id="KW-0456">Lyase</keyword>
<comment type="cofactor">
    <cofactor evidence="1 5 7">
        <name>pyridoxal 5'-phosphate</name>
        <dbReference type="ChEBI" id="CHEBI:597326"/>
    </cofactor>
</comment>
<comment type="similarity">
    <text evidence="5">Belongs to the Orn/Lys/Arg decarboxylase class-II family. LysA subfamily.</text>
</comment>
<dbReference type="Gene3D" id="3.20.20.10">
    <property type="entry name" value="Alanine racemase"/>
    <property type="match status" value="1"/>
</dbReference>
<evidence type="ECO:0000256" key="4">
    <source>
        <dbReference type="ARBA" id="ARBA00023239"/>
    </source>
</evidence>
<keyword evidence="3 5" id="KW-0663">Pyridoxal phosphate</keyword>